<comment type="function">
    <text evidence="6">Component of the 90S pre-ribosome involved in the maturation of rRNAs. Required for early cleavages of the pre-RNAs in the 40S ribosomal subunit maturation pathway.</text>
</comment>
<comment type="subunit">
    <text evidence="6">Associates with 90S and pre-40S pre-ribosomal particles.</text>
</comment>
<dbReference type="GO" id="GO:0030686">
    <property type="term" value="C:90S preribosome"/>
    <property type="evidence" value="ECO:0007669"/>
    <property type="project" value="TreeGrafter"/>
</dbReference>
<feature type="compositionally biased region" description="Basic and acidic residues" evidence="7">
    <location>
        <begin position="153"/>
        <end position="164"/>
    </location>
</feature>
<comment type="caution">
    <text evidence="8">The sequence shown here is derived from an EMBL/GenBank/DDBJ whole genome shotgun (WGS) entry which is preliminary data.</text>
</comment>
<feature type="compositionally biased region" description="Acidic residues" evidence="7">
    <location>
        <begin position="10"/>
        <end position="21"/>
    </location>
</feature>
<dbReference type="PANTHER" id="PTHR21738:SF0">
    <property type="entry name" value="RIBOSOMAL RNA PROCESSING PROTEIN 36 HOMOLOG"/>
    <property type="match status" value="1"/>
</dbReference>
<reference evidence="8 9" key="1">
    <citation type="journal article" date="2024" name="Nat. Commun.">
        <title>Phylogenomics reveals the evolutionary origins of lichenization in chlorophyte algae.</title>
        <authorList>
            <person name="Puginier C."/>
            <person name="Libourel C."/>
            <person name="Otte J."/>
            <person name="Skaloud P."/>
            <person name="Haon M."/>
            <person name="Grisel S."/>
            <person name="Petersen M."/>
            <person name="Berrin J.G."/>
            <person name="Delaux P.M."/>
            <person name="Dal Grande F."/>
            <person name="Keller J."/>
        </authorList>
    </citation>
    <scope>NUCLEOTIDE SEQUENCE [LARGE SCALE GENOMIC DNA]</scope>
    <source>
        <strain evidence="8 9">SAG 2523</strain>
    </source>
</reference>
<keyword evidence="9" id="KW-1185">Reference proteome</keyword>
<keyword evidence="5 6" id="KW-0539">Nucleus</keyword>
<keyword evidence="6" id="KW-0687">Ribonucleoprotein</keyword>
<dbReference type="Pfam" id="PF06102">
    <property type="entry name" value="RRP36"/>
    <property type="match status" value="2"/>
</dbReference>
<evidence type="ECO:0000313" key="9">
    <source>
        <dbReference type="Proteomes" id="UP001485043"/>
    </source>
</evidence>
<dbReference type="GO" id="GO:0000462">
    <property type="term" value="P:maturation of SSU-rRNA from tricistronic rRNA transcript (SSU-rRNA, 5.8S rRNA, LSU-rRNA)"/>
    <property type="evidence" value="ECO:0007669"/>
    <property type="project" value="TreeGrafter"/>
</dbReference>
<evidence type="ECO:0000256" key="3">
    <source>
        <dbReference type="ARBA" id="ARBA00022517"/>
    </source>
</evidence>
<dbReference type="GO" id="GO:0005730">
    <property type="term" value="C:nucleolus"/>
    <property type="evidence" value="ECO:0007669"/>
    <property type="project" value="UniProtKB-SubCell"/>
</dbReference>
<evidence type="ECO:0000256" key="1">
    <source>
        <dbReference type="ARBA" id="ARBA00004604"/>
    </source>
</evidence>
<keyword evidence="3 6" id="KW-0690">Ribosome biogenesis</keyword>
<evidence type="ECO:0000313" key="8">
    <source>
        <dbReference type="EMBL" id="KAK9863694.1"/>
    </source>
</evidence>
<organism evidence="8 9">
    <name type="scientific">Apatococcus fuscideae</name>
    <dbReference type="NCBI Taxonomy" id="2026836"/>
    <lineage>
        <taxon>Eukaryota</taxon>
        <taxon>Viridiplantae</taxon>
        <taxon>Chlorophyta</taxon>
        <taxon>core chlorophytes</taxon>
        <taxon>Trebouxiophyceae</taxon>
        <taxon>Chlorellales</taxon>
        <taxon>Chlorellaceae</taxon>
        <taxon>Apatococcus</taxon>
    </lineage>
</organism>
<dbReference type="InterPro" id="IPR009292">
    <property type="entry name" value="RRP36"/>
</dbReference>
<proteinExistence type="inferred from homology"/>
<accession>A0AAW1T4M8</accession>
<evidence type="ECO:0000256" key="4">
    <source>
        <dbReference type="ARBA" id="ARBA00022552"/>
    </source>
</evidence>
<feature type="region of interest" description="Disordered" evidence="7">
    <location>
        <begin position="215"/>
        <end position="238"/>
    </location>
</feature>
<evidence type="ECO:0000256" key="2">
    <source>
        <dbReference type="ARBA" id="ARBA00009418"/>
    </source>
</evidence>
<feature type="compositionally biased region" description="Basic and acidic residues" evidence="7">
    <location>
        <begin position="189"/>
        <end position="198"/>
    </location>
</feature>
<evidence type="ECO:0000256" key="6">
    <source>
        <dbReference type="RuleBase" id="RU368027"/>
    </source>
</evidence>
<keyword evidence="4 6" id="KW-0698">rRNA processing</keyword>
<sequence>MLGKRKLSEAESDSGSEPEEADLNRQESDDSGTESPAVGQDVPFEVFLKRLEAQQGQGVQSGLPHKHKNPTHLLQPEPPVEVAKPKRENKNRPVEASAKRPVKRHREVIEGLGRRSRDPRFDQQRTEYQGCPEEGKGGGQKKLLQGQLTRVEQTLRAEESRRAEQQQARLEQAAEKEAVKGGKRPYFAKKTDRKQQDLVRKYQALKATGRLEKVMEKRRRKNASSDHRYIPGGRRSQD</sequence>
<feature type="compositionally biased region" description="Basic and acidic residues" evidence="7">
    <location>
        <begin position="107"/>
        <end position="125"/>
    </location>
</feature>
<dbReference type="Proteomes" id="UP001485043">
    <property type="component" value="Unassembled WGS sequence"/>
</dbReference>
<evidence type="ECO:0000256" key="5">
    <source>
        <dbReference type="ARBA" id="ARBA00023242"/>
    </source>
</evidence>
<comment type="subcellular location">
    <subcellularLocation>
        <location evidence="1 6">Nucleus</location>
        <location evidence="1 6">Nucleolus</location>
    </subcellularLocation>
</comment>
<dbReference type="AlphaFoldDB" id="A0AAW1T4M8"/>
<feature type="compositionally biased region" description="Basic and acidic residues" evidence="7">
    <location>
        <begin position="83"/>
        <end position="93"/>
    </location>
</feature>
<feature type="compositionally biased region" description="Basic and acidic residues" evidence="7">
    <location>
        <begin position="223"/>
        <end position="238"/>
    </location>
</feature>
<comment type="similarity">
    <text evidence="2 6">Belongs to the RRP36 family.</text>
</comment>
<dbReference type="EMBL" id="JALJOV010000441">
    <property type="protein sequence ID" value="KAK9863694.1"/>
    <property type="molecule type" value="Genomic_DNA"/>
</dbReference>
<name>A0AAW1T4M8_9CHLO</name>
<feature type="region of interest" description="Disordered" evidence="7">
    <location>
        <begin position="1"/>
        <end position="198"/>
    </location>
</feature>
<protein>
    <recommendedName>
        <fullName evidence="6">rRNA biogenesis protein RRP36</fullName>
    </recommendedName>
</protein>
<dbReference type="PANTHER" id="PTHR21738">
    <property type="entry name" value="RIBOSOMAL RNA PROCESSING PROTEIN 36 HOMOLOG"/>
    <property type="match status" value="1"/>
</dbReference>
<gene>
    <name evidence="8" type="ORF">WJX84_004937</name>
</gene>
<evidence type="ECO:0000256" key="7">
    <source>
        <dbReference type="SAM" id="MobiDB-lite"/>
    </source>
</evidence>